<name>A0A0J1FWI0_9FIRM</name>
<evidence type="ECO:0000313" key="1">
    <source>
        <dbReference type="EMBL" id="KLU67652.1"/>
    </source>
</evidence>
<dbReference type="AlphaFoldDB" id="A0A0J1FWI0"/>
<protein>
    <submittedName>
        <fullName evidence="1">Uncharacterized protein</fullName>
    </submittedName>
</protein>
<accession>A0A0J1FWI0</accession>
<dbReference type="RefSeq" id="WP_047808043.1">
    <property type="nucleotide sequence ID" value="NZ_LDZY01000001.1"/>
</dbReference>
<organism evidence="1 2">
    <name type="scientific">Desulfosporosinus acididurans</name>
    <dbReference type="NCBI Taxonomy" id="476652"/>
    <lineage>
        <taxon>Bacteria</taxon>
        <taxon>Bacillati</taxon>
        <taxon>Bacillota</taxon>
        <taxon>Clostridia</taxon>
        <taxon>Eubacteriales</taxon>
        <taxon>Desulfitobacteriaceae</taxon>
        <taxon>Desulfosporosinus</taxon>
    </lineage>
</organism>
<dbReference type="PATRIC" id="fig|476652.3.peg.48"/>
<comment type="caution">
    <text evidence="1">The sequence shown here is derived from an EMBL/GenBank/DDBJ whole genome shotgun (WGS) entry which is preliminary data.</text>
</comment>
<proteinExistence type="predicted"/>
<sequence>MKTEVLKKVLTDILGSLIAQDKTIDNNTRPDDGHNVVKIEDTEEMLVIKKVCQDFAKALTERNYESLDGRAEYHLYTVDHLIKLVKNNDEENTIKILTDNKIKSKYEDCEFLSITLSENRQEAEVVYNVKTCVISAEDKYFKELNKKNNKKNRIVRGTPFSTGYTLLIKKEKGTWKVDNFEASEENIKME</sequence>
<dbReference type="Proteomes" id="UP000036356">
    <property type="component" value="Unassembled WGS sequence"/>
</dbReference>
<keyword evidence="2" id="KW-1185">Reference proteome</keyword>
<reference evidence="1 2" key="1">
    <citation type="submission" date="2015-06" db="EMBL/GenBank/DDBJ databases">
        <title>Draft genome of the moderately acidophilic sulfate reducer Candidatus Desulfosporosinus acididurans strain M1.</title>
        <authorList>
            <person name="Poehlein A."/>
            <person name="Petzsch P."/>
            <person name="Johnson B.D."/>
            <person name="Schloemann M."/>
            <person name="Daniel R."/>
            <person name="Muehling M."/>
        </authorList>
    </citation>
    <scope>NUCLEOTIDE SEQUENCE [LARGE SCALE GENOMIC DNA]</scope>
    <source>
        <strain evidence="1 2">M1</strain>
    </source>
</reference>
<evidence type="ECO:0000313" key="2">
    <source>
        <dbReference type="Proteomes" id="UP000036356"/>
    </source>
</evidence>
<dbReference type="EMBL" id="LDZY01000001">
    <property type="protein sequence ID" value="KLU67652.1"/>
    <property type="molecule type" value="Genomic_DNA"/>
</dbReference>
<gene>
    <name evidence="1" type="ORF">DEAC_c00460</name>
</gene>